<organism evidence="2">
    <name type="scientific">Oryza meridionalis</name>
    <dbReference type="NCBI Taxonomy" id="40149"/>
    <lineage>
        <taxon>Eukaryota</taxon>
        <taxon>Viridiplantae</taxon>
        <taxon>Streptophyta</taxon>
        <taxon>Embryophyta</taxon>
        <taxon>Tracheophyta</taxon>
        <taxon>Spermatophyta</taxon>
        <taxon>Magnoliopsida</taxon>
        <taxon>Liliopsida</taxon>
        <taxon>Poales</taxon>
        <taxon>Poaceae</taxon>
        <taxon>BOP clade</taxon>
        <taxon>Oryzoideae</taxon>
        <taxon>Oryzeae</taxon>
        <taxon>Oryzinae</taxon>
        <taxon>Oryza</taxon>
    </lineage>
</organism>
<keyword evidence="3" id="KW-1185">Reference proteome</keyword>
<evidence type="ECO:0000313" key="2">
    <source>
        <dbReference type="EnsemblPlants" id="OMERI03G19150.1"/>
    </source>
</evidence>
<proteinExistence type="predicted"/>
<dbReference type="Gramene" id="OMERI03G19150.1">
    <property type="protein sequence ID" value="OMERI03G19150.1"/>
    <property type="gene ID" value="OMERI03G19150"/>
</dbReference>
<dbReference type="EnsemblPlants" id="OMERI03G19150.1">
    <property type="protein sequence ID" value="OMERI03G19150.1"/>
    <property type="gene ID" value="OMERI03G19150"/>
</dbReference>
<feature type="region of interest" description="Disordered" evidence="1">
    <location>
        <begin position="139"/>
        <end position="181"/>
    </location>
</feature>
<evidence type="ECO:0000256" key="1">
    <source>
        <dbReference type="SAM" id="MobiDB-lite"/>
    </source>
</evidence>
<feature type="region of interest" description="Disordered" evidence="1">
    <location>
        <begin position="1"/>
        <end position="20"/>
    </location>
</feature>
<feature type="compositionally biased region" description="Polar residues" evidence="1">
    <location>
        <begin position="1"/>
        <end position="12"/>
    </location>
</feature>
<evidence type="ECO:0000313" key="3">
    <source>
        <dbReference type="Proteomes" id="UP000008021"/>
    </source>
</evidence>
<dbReference type="AlphaFoldDB" id="A0A0E0D1Z4"/>
<reference evidence="2" key="2">
    <citation type="submission" date="2018-05" db="EMBL/GenBank/DDBJ databases">
        <title>OmerRS3 (Oryza meridionalis Reference Sequence Version 3).</title>
        <authorList>
            <person name="Zhang J."/>
            <person name="Kudrna D."/>
            <person name="Lee S."/>
            <person name="Talag J."/>
            <person name="Welchert J."/>
            <person name="Wing R.A."/>
        </authorList>
    </citation>
    <scope>NUCLEOTIDE SEQUENCE [LARGE SCALE GENOMIC DNA]</scope>
    <source>
        <strain evidence="2">cv. OR44</strain>
    </source>
</reference>
<dbReference type="Proteomes" id="UP000008021">
    <property type="component" value="Chromosome 3"/>
</dbReference>
<name>A0A0E0D1Z4_9ORYZ</name>
<dbReference type="HOGENOM" id="CLU_1236773_0_0_1"/>
<reference evidence="2" key="1">
    <citation type="submission" date="2015-04" db="UniProtKB">
        <authorList>
            <consortium name="EnsemblPlants"/>
        </authorList>
    </citation>
    <scope>IDENTIFICATION</scope>
</reference>
<sequence>MGRTVESATRSKSAGDGERTAEVDLVAELGKERGDVNGHGGGDDAAVEVHHGGLVAPSPFPDPPTLTLCCCHILFLFFLPYLSFSPMETVMAAASEGVSRWGRRCGRGACCLASTKPPSIPMSPATLLLAACRLGENGNRRRPPFPQPHRPPFHRPARCPSTPNHRRLPCLSRPPERQSTEREEIEVSLRFKISNFVVRGIVRTAVYHEVIQAECQMSSGHLQAAGLQYTGVPTR</sequence>
<accession>A0A0E0D1Z4</accession>
<protein>
    <submittedName>
        <fullName evidence="2">Uncharacterized protein</fullName>
    </submittedName>
</protein>